<evidence type="ECO:0000313" key="2">
    <source>
        <dbReference type="EMBL" id="KAG6474261.1"/>
    </source>
</evidence>
<sequence length="77" mass="8575">MLYGYDHAFKEWNGYSTYMNEDDMQVGGRDIVLVDALSRHIPLVSKQPTIIFGVDVTHPHPGEDSSPSIVVVIATQD</sequence>
<dbReference type="PANTHER" id="PTHR22891">
    <property type="entry name" value="EUKARYOTIC TRANSLATION INITIATION FACTOR 2C"/>
    <property type="match status" value="1"/>
</dbReference>
<dbReference type="InterPro" id="IPR003165">
    <property type="entry name" value="Piwi"/>
</dbReference>
<protein>
    <recommendedName>
        <fullName evidence="1">Piwi domain-containing protein</fullName>
    </recommendedName>
</protein>
<comment type="caution">
    <text evidence="2">The sequence shown here is derived from an EMBL/GenBank/DDBJ whole genome shotgun (WGS) entry which is preliminary data.</text>
</comment>
<gene>
    <name evidence="2" type="ORF">ZIOFF_068186</name>
</gene>
<dbReference type="Gene3D" id="3.30.420.10">
    <property type="entry name" value="Ribonuclease H-like superfamily/Ribonuclease H"/>
    <property type="match status" value="1"/>
</dbReference>
<dbReference type="InterPro" id="IPR036397">
    <property type="entry name" value="RNaseH_sf"/>
</dbReference>
<dbReference type="Proteomes" id="UP000734854">
    <property type="component" value="Unassembled WGS sequence"/>
</dbReference>
<feature type="domain" description="Piwi" evidence="1">
    <location>
        <begin position="26"/>
        <end position="77"/>
    </location>
</feature>
<keyword evidence="3" id="KW-1185">Reference proteome</keyword>
<dbReference type="AlphaFoldDB" id="A0A8J5CGP4"/>
<organism evidence="2 3">
    <name type="scientific">Zingiber officinale</name>
    <name type="common">Ginger</name>
    <name type="synonym">Amomum zingiber</name>
    <dbReference type="NCBI Taxonomy" id="94328"/>
    <lineage>
        <taxon>Eukaryota</taxon>
        <taxon>Viridiplantae</taxon>
        <taxon>Streptophyta</taxon>
        <taxon>Embryophyta</taxon>
        <taxon>Tracheophyta</taxon>
        <taxon>Spermatophyta</taxon>
        <taxon>Magnoliopsida</taxon>
        <taxon>Liliopsida</taxon>
        <taxon>Zingiberales</taxon>
        <taxon>Zingiberaceae</taxon>
        <taxon>Zingiber</taxon>
    </lineage>
</organism>
<dbReference type="PROSITE" id="PS50822">
    <property type="entry name" value="PIWI"/>
    <property type="match status" value="1"/>
</dbReference>
<evidence type="ECO:0000259" key="1">
    <source>
        <dbReference type="PROSITE" id="PS50822"/>
    </source>
</evidence>
<dbReference type="GO" id="GO:0003676">
    <property type="term" value="F:nucleic acid binding"/>
    <property type="evidence" value="ECO:0007669"/>
    <property type="project" value="InterPro"/>
</dbReference>
<proteinExistence type="predicted"/>
<name>A0A8J5CGP4_ZINOF</name>
<reference evidence="2 3" key="1">
    <citation type="submission" date="2020-08" db="EMBL/GenBank/DDBJ databases">
        <title>Plant Genome Project.</title>
        <authorList>
            <person name="Zhang R.-G."/>
        </authorList>
    </citation>
    <scope>NUCLEOTIDE SEQUENCE [LARGE SCALE GENOMIC DNA]</scope>
    <source>
        <tissue evidence="2">Rhizome</tissue>
    </source>
</reference>
<dbReference type="EMBL" id="JACMSC010000019">
    <property type="protein sequence ID" value="KAG6474261.1"/>
    <property type="molecule type" value="Genomic_DNA"/>
</dbReference>
<accession>A0A8J5CGP4</accession>
<evidence type="ECO:0000313" key="3">
    <source>
        <dbReference type="Proteomes" id="UP000734854"/>
    </source>
</evidence>